<evidence type="ECO:0000313" key="1">
    <source>
        <dbReference type="EMBL" id="TCU19527.1"/>
    </source>
</evidence>
<comment type="caution">
    <text evidence="1">The sequence shown here is derived from an EMBL/GenBank/DDBJ whole genome shotgun (WGS) entry which is preliminary data.</text>
</comment>
<name>A0AAX2QEU4_9HYPH</name>
<gene>
    <name evidence="1" type="ORF">EV131_113127</name>
</gene>
<dbReference type="EMBL" id="SMBI01000013">
    <property type="protein sequence ID" value="TCU19527.1"/>
    <property type="molecule type" value="Genomic_DNA"/>
</dbReference>
<organism evidence="1 2">
    <name type="scientific">Rhizobium laguerreae</name>
    <dbReference type="NCBI Taxonomy" id="1076926"/>
    <lineage>
        <taxon>Bacteria</taxon>
        <taxon>Pseudomonadati</taxon>
        <taxon>Pseudomonadota</taxon>
        <taxon>Alphaproteobacteria</taxon>
        <taxon>Hyphomicrobiales</taxon>
        <taxon>Rhizobiaceae</taxon>
        <taxon>Rhizobium/Agrobacterium group</taxon>
        <taxon>Rhizobium</taxon>
    </lineage>
</organism>
<reference evidence="1 2" key="1">
    <citation type="submission" date="2019-03" db="EMBL/GenBank/DDBJ databases">
        <title>Genomic Encyclopedia of Type Strains, Phase IV (KMG-V): Genome sequencing to study the core and pangenomes of soil and plant-associated prokaryotes.</title>
        <authorList>
            <person name="Whitman W."/>
        </authorList>
    </citation>
    <scope>NUCLEOTIDE SEQUENCE [LARGE SCALE GENOMIC DNA]</scope>
    <source>
        <strain evidence="1 2">FB403</strain>
    </source>
</reference>
<dbReference type="AlphaFoldDB" id="A0AAX2QEU4"/>
<protein>
    <submittedName>
        <fullName evidence="1">Uncharacterized protein</fullName>
    </submittedName>
</protein>
<proteinExistence type="predicted"/>
<accession>A0AAX2QEU4</accession>
<sequence>MGRREASAPKPRPCPYTGIGSFSSPHFTIIAGMERRTSFVTKRSILSATTIAVWITKSFAGMYRHDRTLRKLKDQGPESLSFMKVEVWRPACWPVWHNLDLIRDYNDHHLVSRTRRDVETYMMLSGVDVYMLGAVADPQARTQMTMLPRLKPPSTARRNFRGYRPVDHRRRKPAPIVGVYK</sequence>
<evidence type="ECO:0000313" key="2">
    <source>
        <dbReference type="Proteomes" id="UP000295021"/>
    </source>
</evidence>
<dbReference type="Proteomes" id="UP000295021">
    <property type="component" value="Unassembled WGS sequence"/>
</dbReference>